<dbReference type="Proteomes" id="UP000887580">
    <property type="component" value="Unplaced"/>
</dbReference>
<proteinExistence type="predicted"/>
<reference evidence="2" key="1">
    <citation type="submission" date="2022-11" db="UniProtKB">
        <authorList>
            <consortium name="WormBaseParasite"/>
        </authorList>
    </citation>
    <scope>IDENTIFICATION</scope>
</reference>
<sequence>MPNVPFVQNPVNPPAVAADFGNTGYYPVTGSNMACFTGDTEVQTLNGKIKRLDELDVDDWIYSAGDRKFGFTRIISWLHRMPKLKFEFIKITLANGKNLKITKNHYIYKSDCSGICVSLRL</sequence>
<protein>
    <submittedName>
        <fullName evidence="2">Hint domain-containing protein</fullName>
    </submittedName>
</protein>
<accession>A0AC35FA78</accession>
<evidence type="ECO:0000313" key="1">
    <source>
        <dbReference type="Proteomes" id="UP000887580"/>
    </source>
</evidence>
<evidence type="ECO:0000313" key="2">
    <source>
        <dbReference type="WBParaSite" id="PS1159_v2.g15296.t1"/>
    </source>
</evidence>
<organism evidence="1 2">
    <name type="scientific">Panagrolaimus sp. PS1159</name>
    <dbReference type="NCBI Taxonomy" id="55785"/>
    <lineage>
        <taxon>Eukaryota</taxon>
        <taxon>Metazoa</taxon>
        <taxon>Ecdysozoa</taxon>
        <taxon>Nematoda</taxon>
        <taxon>Chromadorea</taxon>
        <taxon>Rhabditida</taxon>
        <taxon>Tylenchina</taxon>
        <taxon>Panagrolaimomorpha</taxon>
        <taxon>Panagrolaimoidea</taxon>
        <taxon>Panagrolaimidae</taxon>
        <taxon>Panagrolaimus</taxon>
    </lineage>
</organism>
<name>A0AC35FA78_9BILA</name>
<dbReference type="WBParaSite" id="PS1159_v2.g15296.t1">
    <property type="protein sequence ID" value="PS1159_v2.g15296.t1"/>
    <property type="gene ID" value="PS1159_v2.g15296"/>
</dbReference>